<protein>
    <submittedName>
        <fullName evidence="5">Portal protein</fullName>
    </submittedName>
</protein>
<keyword evidence="3" id="KW-0231">Viral genome packaging</keyword>
<evidence type="ECO:0000256" key="2">
    <source>
        <dbReference type="ARBA" id="ARBA00023009"/>
    </source>
</evidence>
<dbReference type="Pfam" id="PF04860">
    <property type="entry name" value="Phage_portal"/>
    <property type="match status" value="1"/>
</dbReference>
<dbReference type="InterPro" id="IPR006944">
    <property type="entry name" value="Phage/GTA_portal"/>
</dbReference>
<keyword evidence="2" id="KW-1171">Viral genome ejection through host cell envelope</keyword>
<name>A0A8S5P5Q4_9CAUD</name>
<evidence type="ECO:0000256" key="4">
    <source>
        <dbReference type="SAM" id="MobiDB-lite"/>
    </source>
</evidence>
<sequence>MNVRGLFNKIFGYFKDEPRSLQNAEFLDGYTNVFTPFHGVPYDDATFRDCTDSIARHLGKMKLKHIRKTANGTIEGNTALNYLLSTRPNPMMTATEFLEKVVAQYYNYNNAFIYIQRDINGAVLALYPIDYGSVEIKTDNNDDLYVKFQFLNGKNITVRYDAVIHIKRHFSTHQLFGEDNSKAIKEDLDMLHAVKSSIINSVKNGSALRGIINFEGTLREDDQEKAWKRFTETYASSKNGSGIATLDNKASFQQLTTTISTFNKGQMDFARDTVYKHFGLNEKIITGNYTEDEYIAFYESVLEPIAIKLTQEFTEKLFTSREKGHGNEIIMESNRLSYMSVASRIKVCETLLPTGAITVNEIREIFGYEGVEGGDDRLVSLNFTKYSDLTKYQLDDEKGGEGNEKAKRVPNEGDSSDATGSDGRDPSEND</sequence>
<organism evidence="5">
    <name type="scientific">Siphoviridae sp. ctiam3</name>
    <dbReference type="NCBI Taxonomy" id="2825624"/>
    <lineage>
        <taxon>Viruses</taxon>
        <taxon>Duplodnaviria</taxon>
        <taxon>Heunggongvirae</taxon>
        <taxon>Uroviricota</taxon>
        <taxon>Caudoviricetes</taxon>
    </lineage>
</organism>
<evidence type="ECO:0000256" key="1">
    <source>
        <dbReference type="ARBA" id="ARBA00022950"/>
    </source>
</evidence>
<feature type="region of interest" description="Disordered" evidence="4">
    <location>
        <begin position="392"/>
        <end position="430"/>
    </location>
</feature>
<keyword evidence="1" id="KW-0118">Viral capsid assembly</keyword>
<proteinExistence type="predicted"/>
<keyword evidence="2" id="KW-1160">Virus entry into host cell</keyword>
<evidence type="ECO:0000256" key="3">
    <source>
        <dbReference type="ARBA" id="ARBA00023219"/>
    </source>
</evidence>
<dbReference type="NCBIfam" id="TIGR01537">
    <property type="entry name" value="portal_HK97"/>
    <property type="match status" value="1"/>
</dbReference>
<keyword evidence="1" id="KW-1188">Viral release from host cell</keyword>
<reference evidence="5" key="1">
    <citation type="journal article" date="2021" name="Proc. Natl. Acad. Sci. U.S.A.">
        <title>A Catalog of Tens of Thousands of Viruses from Human Metagenomes Reveals Hidden Associations with Chronic Diseases.</title>
        <authorList>
            <person name="Tisza M.J."/>
            <person name="Buck C.B."/>
        </authorList>
    </citation>
    <scope>NUCLEOTIDE SEQUENCE</scope>
    <source>
        <strain evidence="5">Ctiam3</strain>
    </source>
</reference>
<feature type="compositionally biased region" description="Basic and acidic residues" evidence="4">
    <location>
        <begin position="393"/>
        <end position="411"/>
    </location>
</feature>
<dbReference type="InterPro" id="IPR006427">
    <property type="entry name" value="Portal_HK97"/>
</dbReference>
<accession>A0A8S5P5Q4</accession>
<keyword evidence="2" id="KW-1162">Viral penetration into host cytoplasm</keyword>
<evidence type="ECO:0000313" key="5">
    <source>
        <dbReference type="EMBL" id="DAE01968.1"/>
    </source>
</evidence>
<dbReference type="EMBL" id="BK015338">
    <property type="protein sequence ID" value="DAE01968.1"/>
    <property type="molecule type" value="Genomic_DNA"/>
</dbReference>